<dbReference type="SUPFAM" id="SSF53098">
    <property type="entry name" value="Ribonuclease H-like"/>
    <property type="match status" value="1"/>
</dbReference>
<evidence type="ECO:0000313" key="1">
    <source>
        <dbReference type="EMBL" id="QGH80100.1"/>
    </source>
</evidence>
<dbReference type="Gene3D" id="3.30.420.10">
    <property type="entry name" value="Ribonuclease H-like superfamily/Ribonuclease H"/>
    <property type="match status" value="1"/>
</dbReference>
<reference evidence="1 2" key="1">
    <citation type="submission" date="2019-08" db="EMBL/GenBank/DDBJ databases">
        <authorList>
            <person name="Doyle J."/>
            <person name="Magre M.D."/>
            <person name="Newton J.D."/>
            <person name="Gaffney B.L."/>
            <person name="Staples A.K."/>
            <person name="King R.A."/>
            <person name="Rinehart C.A."/>
            <person name="Garlena R.A."/>
            <person name="Russell D.A."/>
            <person name="Pope W.H."/>
            <person name="Jacobs-Sera D."/>
            <person name="Hendrix R.W."/>
            <person name="Hatfull G.F."/>
        </authorList>
    </citation>
    <scope>NUCLEOTIDE SEQUENCE [LARGE SCALE GENOMIC DNA]</scope>
</reference>
<dbReference type="InterPro" id="IPR012337">
    <property type="entry name" value="RNaseH-like_sf"/>
</dbReference>
<name>A0A5Q2WLI9_9CAUD</name>
<evidence type="ECO:0000313" key="2">
    <source>
        <dbReference type="Proteomes" id="UP000393963"/>
    </source>
</evidence>
<sequence>MLQQPWHLPAKVGSVPTMRILGIDTSLTGTGLARIDLEPIEDDDPLAAYIAATATVSAPRPGRDKSKRAMARRVNALIEQIEWCFQGDEKPNAVGIEALAYGAKGAGVWVLPWVFGRVIELCEKYDVPLTVVSTSQRAKFATGKGNASKDQVLLAAAKLFPEVGLTDNNEADAMVVGAVVCHRLGLPILPVTNYRCDVIEGLED</sequence>
<dbReference type="GO" id="GO:0003676">
    <property type="term" value="F:nucleic acid binding"/>
    <property type="evidence" value="ECO:0007669"/>
    <property type="project" value="InterPro"/>
</dbReference>
<dbReference type="Proteomes" id="UP000393963">
    <property type="component" value="Segment"/>
</dbReference>
<gene>
    <name evidence="1" type="primary">7</name>
    <name evidence="1" type="ORF">SEA_MITHRIL_7</name>
</gene>
<accession>A0A5Q2WLI9</accession>
<dbReference type="InterPro" id="IPR036397">
    <property type="entry name" value="RNaseH_sf"/>
</dbReference>
<proteinExistence type="predicted"/>
<dbReference type="EMBL" id="MN369759">
    <property type="protein sequence ID" value="QGH80100.1"/>
    <property type="molecule type" value="Genomic_DNA"/>
</dbReference>
<organism evidence="1 2">
    <name type="scientific">Mycobacterium phage Mithril</name>
    <dbReference type="NCBI Taxonomy" id="2653765"/>
    <lineage>
        <taxon>Viruses</taxon>
        <taxon>Duplodnaviria</taxon>
        <taxon>Heunggongvirae</taxon>
        <taxon>Uroviricota</taxon>
        <taxon>Caudoviricetes</taxon>
        <taxon>Bclasvirinae</taxon>
        <taxon>Coopervirus</taxon>
        <taxon>Coopervirus brownCNA</taxon>
    </lineage>
</organism>
<protein>
    <submittedName>
        <fullName evidence="1">RuvC-like resolvase</fullName>
    </submittedName>
</protein>